<dbReference type="EMBL" id="NBNE01000461">
    <property type="protein sequence ID" value="OWZ19290.1"/>
    <property type="molecule type" value="Genomic_DNA"/>
</dbReference>
<evidence type="ECO:0000313" key="3">
    <source>
        <dbReference type="Proteomes" id="UP000198211"/>
    </source>
</evidence>
<dbReference type="AlphaFoldDB" id="A0A225WQV1"/>
<organism evidence="2 3">
    <name type="scientific">Phytophthora megakarya</name>
    <dbReference type="NCBI Taxonomy" id="4795"/>
    <lineage>
        <taxon>Eukaryota</taxon>
        <taxon>Sar</taxon>
        <taxon>Stramenopiles</taxon>
        <taxon>Oomycota</taxon>
        <taxon>Peronosporomycetes</taxon>
        <taxon>Peronosporales</taxon>
        <taxon>Peronosporaceae</taxon>
        <taxon>Phytophthora</taxon>
    </lineage>
</organism>
<name>A0A225WQV1_9STRA</name>
<feature type="coiled-coil region" evidence="1">
    <location>
        <begin position="82"/>
        <end position="109"/>
    </location>
</feature>
<proteinExistence type="predicted"/>
<evidence type="ECO:0000313" key="2">
    <source>
        <dbReference type="EMBL" id="OWZ19290.1"/>
    </source>
</evidence>
<comment type="caution">
    <text evidence="2">The sequence shown here is derived from an EMBL/GenBank/DDBJ whole genome shotgun (WGS) entry which is preliminary data.</text>
</comment>
<sequence length="440" mass="50666">MAFIIDDEDEAVLEATLSYVDAFRDDSCAPSPQIVLSTPNPRSCTLKLQVSSGDQVSKQALKNERKRLLRHTGVYGDPNRARNERRREIAMLRTQLEQLQLDLRVLQTQQVEKETIPTNALVTTTSTPQVPSMWQQIATQQRRRRREVESENVRLKLAVDRQHKVADDLQNLLQRKARQLASECSSLLPQDGTKCHHIVTELDLRGDIGDFPLLFRRLELARQEVDVVFAANGLADMVVTPSDIHIREGKDGKYLEAFSNKLLAFKLRPVTEALWSHFKSLDKHAGNGHLYEKAEKYIDETNTILEDFTMEMHSNTSRADIRVKQVIRRYIEADRDILIWVSRVSPVEIKHRMLRGLTYHLRGHAIAKRSSASTPGNELSQLQFCSFISFDREAQSMYDRDSVRAVMNFLIVNTAHKMKVHQDRVENILVEQTLRREKVH</sequence>
<dbReference type="PANTHER" id="PTHR35796:SF3">
    <property type="entry name" value="BHLH DOMAIN-CONTAINING PROTEIN"/>
    <property type="match status" value="1"/>
</dbReference>
<keyword evidence="3" id="KW-1185">Reference proteome</keyword>
<dbReference type="STRING" id="4795.A0A225WQV1"/>
<dbReference type="OrthoDB" id="115519at2759"/>
<protein>
    <submittedName>
        <fullName evidence="2">M96 mating-specific protein</fullName>
    </submittedName>
</protein>
<dbReference type="PANTHER" id="PTHR35796">
    <property type="entry name" value="HYPOTHETICAL CYTOSOLIC PROTEIN"/>
    <property type="match status" value="1"/>
</dbReference>
<evidence type="ECO:0000256" key="1">
    <source>
        <dbReference type="SAM" id="Coils"/>
    </source>
</evidence>
<keyword evidence="1" id="KW-0175">Coiled coil</keyword>
<accession>A0A225WQV1</accession>
<reference evidence="3" key="1">
    <citation type="submission" date="2017-03" db="EMBL/GenBank/DDBJ databases">
        <title>Phytopthora megakarya and P. palmivora, two closely related causual agents of cacao black pod achieved similar genome size and gene model numbers by different mechanisms.</title>
        <authorList>
            <person name="Ali S."/>
            <person name="Shao J."/>
            <person name="Larry D.J."/>
            <person name="Kronmiller B."/>
            <person name="Shen D."/>
            <person name="Strem M.D."/>
            <person name="Melnick R.L."/>
            <person name="Guiltinan M.J."/>
            <person name="Tyler B.M."/>
            <person name="Meinhardt L.W."/>
            <person name="Bailey B.A."/>
        </authorList>
    </citation>
    <scope>NUCLEOTIDE SEQUENCE [LARGE SCALE GENOMIC DNA]</scope>
    <source>
        <strain evidence="3">zdho120</strain>
    </source>
</reference>
<gene>
    <name evidence="2" type="ORF">PHMEG_0006490</name>
</gene>
<dbReference type="Proteomes" id="UP000198211">
    <property type="component" value="Unassembled WGS sequence"/>
</dbReference>